<name>A0ABS5ZPI5_9PROT</name>
<gene>
    <name evidence="1" type="ORF">HJG40_07185</name>
</gene>
<organism evidence="1 2">
    <name type="scientific">Acidithiobacillus concretivorus</name>
    <dbReference type="NCBI Taxonomy" id="3063952"/>
    <lineage>
        <taxon>Bacteria</taxon>
        <taxon>Pseudomonadati</taxon>
        <taxon>Pseudomonadota</taxon>
        <taxon>Acidithiobacillia</taxon>
        <taxon>Acidithiobacillales</taxon>
        <taxon>Acidithiobacillaceae</taxon>
        <taxon>Acidithiobacillus</taxon>
    </lineage>
</organism>
<dbReference type="EMBL" id="JABELD010000051">
    <property type="protein sequence ID" value="MBU2738579.1"/>
    <property type="molecule type" value="Genomic_DNA"/>
</dbReference>
<keyword evidence="2" id="KW-1185">Reference proteome</keyword>
<evidence type="ECO:0000313" key="1">
    <source>
        <dbReference type="EMBL" id="MBU2738579.1"/>
    </source>
</evidence>
<accession>A0ABS5ZPI5</accession>
<protein>
    <submittedName>
        <fullName evidence="1">Uncharacterized protein</fullName>
    </submittedName>
</protein>
<sequence length="258" mass="30802">MKTALHPYNDRKEVTVQAYTAEFGPKLDSHGRHRERPNARCPGCLEPLIIRGNDRPLQDQIFSHNRNENPPSCPLRNMADHRYAFLQPVPADTQRGRLLRADFFAHWQAHYGHMRRLLNGYMDVDDFIALIREADADRLWSRNQIEEWEITYIFLAWKEWPPVRNNRDEILRAEWLRFWFDSRVRTFEDIWIRTEGDPRIIKATYQNPARARIPSLQHLEDTRILYIDRNFLQANYRPAVDYVVTKLHQAFPNEVEAP</sequence>
<comment type="caution">
    <text evidence="1">The sequence shown here is derived from an EMBL/GenBank/DDBJ whole genome shotgun (WGS) entry which is preliminary data.</text>
</comment>
<reference evidence="1 2" key="1">
    <citation type="journal article" date="2021" name="ISME J.">
        <title>Genomic evolution of the class Acidithiobacillia: deep-branching Proteobacteria living in extreme acidic conditions.</title>
        <authorList>
            <person name="Moya-Beltran A."/>
            <person name="Beard S."/>
            <person name="Rojas-Villalobos C."/>
            <person name="Issotta F."/>
            <person name="Gallardo Y."/>
            <person name="Ulloa R."/>
            <person name="Giaveno A."/>
            <person name="Degli Esposti M."/>
            <person name="Johnson D.B."/>
            <person name="Quatrini R."/>
        </authorList>
    </citation>
    <scope>NUCLEOTIDE SEQUENCE [LARGE SCALE GENOMIC DNA]</scope>
    <source>
        <strain evidence="1 2">ATCC 19703</strain>
    </source>
</reference>
<dbReference type="RefSeq" id="WP_215863545.1">
    <property type="nucleotide sequence ID" value="NZ_JABELD010000051.1"/>
</dbReference>
<evidence type="ECO:0000313" key="2">
    <source>
        <dbReference type="Proteomes" id="UP001197028"/>
    </source>
</evidence>
<proteinExistence type="predicted"/>
<dbReference type="Proteomes" id="UP001197028">
    <property type="component" value="Unassembled WGS sequence"/>
</dbReference>